<accession>A0A6A4Z6C3</accession>
<dbReference type="FunFam" id="3.30.70.270:FF:000020">
    <property type="entry name" value="Transposon Tf2-6 polyprotein-like Protein"/>
    <property type="match status" value="1"/>
</dbReference>
<dbReference type="PANTHER" id="PTHR37984">
    <property type="entry name" value="PROTEIN CBG26694"/>
    <property type="match status" value="1"/>
</dbReference>
<evidence type="ECO:0000313" key="1">
    <source>
        <dbReference type="EMBL" id="KAF0705854.1"/>
    </source>
</evidence>
<reference evidence="1 2" key="1">
    <citation type="submission" date="2019-06" db="EMBL/GenBank/DDBJ databases">
        <title>Genomics analysis of Aphanomyces spp. identifies a new class of oomycete effector associated with host adaptation.</title>
        <authorList>
            <person name="Gaulin E."/>
        </authorList>
    </citation>
    <scope>NUCLEOTIDE SEQUENCE [LARGE SCALE GENOMIC DNA]</scope>
    <source>
        <strain evidence="1 2">E</strain>
    </source>
</reference>
<dbReference type="PANTHER" id="PTHR37984:SF5">
    <property type="entry name" value="PROTEIN NYNRIN-LIKE"/>
    <property type="match status" value="1"/>
</dbReference>
<dbReference type="Gene3D" id="3.30.70.270">
    <property type="match status" value="2"/>
</dbReference>
<name>A0A6A4Z6C3_APHAT</name>
<proteinExistence type="predicted"/>
<organism evidence="1 2">
    <name type="scientific">Aphanomyces astaci</name>
    <name type="common">Crayfish plague agent</name>
    <dbReference type="NCBI Taxonomy" id="112090"/>
    <lineage>
        <taxon>Eukaryota</taxon>
        <taxon>Sar</taxon>
        <taxon>Stramenopiles</taxon>
        <taxon>Oomycota</taxon>
        <taxon>Saprolegniomycetes</taxon>
        <taxon>Saprolegniales</taxon>
        <taxon>Verrucalvaceae</taxon>
        <taxon>Aphanomyces</taxon>
    </lineage>
</organism>
<dbReference type="InterPro" id="IPR043502">
    <property type="entry name" value="DNA/RNA_pol_sf"/>
</dbReference>
<evidence type="ECO:0008006" key="3">
    <source>
        <dbReference type="Google" id="ProtNLM"/>
    </source>
</evidence>
<dbReference type="InterPro" id="IPR050951">
    <property type="entry name" value="Retrovirus_Pol_polyprotein"/>
</dbReference>
<comment type="caution">
    <text evidence="1">The sequence shown here is derived from an EMBL/GenBank/DDBJ whole genome shotgun (WGS) entry which is preliminary data.</text>
</comment>
<sequence>MTVVSKDFGTHLVRLKQVLTCLRDVGFKLKMSKCYWGKSFVAFLGHIVTHGGILPNPEKVKSVLKIEPLRNVGEVRAFLGLAGYFRQFIKGYAAISQPLERLKTAELFQWDGECDVALDKLKRTLASPPILAYPDFELLYIVLGSMGTWGDGWVQWLRRSRGAWVAQPLRQRRMATATI</sequence>
<dbReference type="Proteomes" id="UP000469452">
    <property type="component" value="Unassembled WGS sequence"/>
</dbReference>
<dbReference type="SUPFAM" id="SSF56672">
    <property type="entry name" value="DNA/RNA polymerases"/>
    <property type="match status" value="1"/>
</dbReference>
<dbReference type="AlphaFoldDB" id="A0A6A4Z6C3"/>
<gene>
    <name evidence="1" type="ORF">AaE_014354</name>
</gene>
<dbReference type="InterPro" id="IPR043128">
    <property type="entry name" value="Rev_trsase/Diguanyl_cyclase"/>
</dbReference>
<protein>
    <recommendedName>
        <fullName evidence="3">Reverse transcriptase domain-containing protein</fullName>
    </recommendedName>
</protein>
<dbReference type="VEuPathDB" id="FungiDB:H257_17241"/>
<evidence type="ECO:0000313" key="2">
    <source>
        <dbReference type="Proteomes" id="UP000469452"/>
    </source>
</evidence>
<dbReference type="EMBL" id="VJMI01019986">
    <property type="protein sequence ID" value="KAF0705854.1"/>
    <property type="molecule type" value="Genomic_DNA"/>
</dbReference>